<name>A0ABS0H1T7_9ACTN</name>
<evidence type="ECO:0000313" key="3">
    <source>
        <dbReference type="EMBL" id="MBF9132423.1"/>
    </source>
</evidence>
<accession>A0ABS0H1T7</accession>
<dbReference type="Gene3D" id="1.10.10.10">
    <property type="entry name" value="Winged helix-like DNA-binding domain superfamily/Winged helix DNA-binding domain"/>
    <property type="match status" value="1"/>
</dbReference>
<dbReference type="InterPro" id="IPR039422">
    <property type="entry name" value="MarR/SlyA-like"/>
</dbReference>
<organism evidence="3 4">
    <name type="scientific">Plantactinospora alkalitolerans</name>
    <dbReference type="NCBI Taxonomy" id="2789879"/>
    <lineage>
        <taxon>Bacteria</taxon>
        <taxon>Bacillati</taxon>
        <taxon>Actinomycetota</taxon>
        <taxon>Actinomycetes</taxon>
        <taxon>Micromonosporales</taxon>
        <taxon>Micromonosporaceae</taxon>
        <taxon>Plantactinospora</taxon>
    </lineage>
</organism>
<dbReference type="PROSITE" id="PS50995">
    <property type="entry name" value="HTH_MARR_2"/>
    <property type="match status" value="1"/>
</dbReference>
<dbReference type="InterPro" id="IPR036388">
    <property type="entry name" value="WH-like_DNA-bd_sf"/>
</dbReference>
<feature type="region of interest" description="Disordered" evidence="1">
    <location>
        <begin position="159"/>
        <end position="179"/>
    </location>
</feature>
<dbReference type="SUPFAM" id="SSF46785">
    <property type="entry name" value="Winged helix' DNA-binding domain"/>
    <property type="match status" value="1"/>
</dbReference>
<dbReference type="RefSeq" id="WP_196203945.1">
    <property type="nucleotide sequence ID" value="NZ_JADPUN010000231.1"/>
</dbReference>
<proteinExistence type="predicted"/>
<evidence type="ECO:0000313" key="4">
    <source>
        <dbReference type="Proteomes" id="UP000638560"/>
    </source>
</evidence>
<evidence type="ECO:0000259" key="2">
    <source>
        <dbReference type="PROSITE" id="PS50995"/>
    </source>
</evidence>
<dbReference type="SMART" id="SM00347">
    <property type="entry name" value="HTH_MARR"/>
    <property type="match status" value="1"/>
</dbReference>
<evidence type="ECO:0000256" key="1">
    <source>
        <dbReference type="SAM" id="MobiDB-lite"/>
    </source>
</evidence>
<dbReference type="Pfam" id="PF12802">
    <property type="entry name" value="MarR_2"/>
    <property type="match status" value="1"/>
</dbReference>
<protein>
    <submittedName>
        <fullName evidence="3">MarR family transcriptional regulator</fullName>
    </submittedName>
</protein>
<dbReference type="PANTHER" id="PTHR33164:SF43">
    <property type="entry name" value="HTH-TYPE TRANSCRIPTIONAL REPRESSOR YETL"/>
    <property type="match status" value="1"/>
</dbReference>
<feature type="domain" description="HTH marR-type" evidence="2">
    <location>
        <begin position="21"/>
        <end position="153"/>
    </location>
</feature>
<dbReference type="EMBL" id="JADPUN010000231">
    <property type="protein sequence ID" value="MBF9132423.1"/>
    <property type="molecule type" value="Genomic_DNA"/>
</dbReference>
<sequence length="179" mass="19370">MSSSGKPLFDGGADSADLEPPVRAFRLVLLLGQRMRYLMDERLRPDGLTTQQAALLTAVLALGRPTLTEAAAALGSTHQNVAQLVAALTRKGLLRVESDPADRRRRRLVGTEANAEYWRNRDDDDHSAVADWFAALRPAEIVLLCELAERVLADLADRRPASPSTVPGYPGASRVDGDG</sequence>
<comment type="caution">
    <text evidence="3">The sequence shown here is derived from an EMBL/GenBank/DDBJ whole genome shotgun (WGS) entry which is preliminary data.</text>
</comment>
<gene>
    <name evidence="3" type="ORF">I0C86_26245</name>
</gene>
<dbReference type="InterPro" id="IPR036390">
    <property type="entry name" value="WH_DNA-bd_sf"/>
</dbReference>
<dbReference type="Proteomes" id="UP000638560">
    <property type="component" value="Unassembled WGS sequence"/>
</dbReference>
<keyword evidence="4" id="KW-1185">Reference proteome</keyword>
<reference evidence="3 4" key="1">
    <citation type="submission" date="2020-11" db="EMBL/GenBank/DDBJ databases">
        <title>A novel isolate from a Black sea contaminated sediment with potential to produce alkanes: Plantactinospora alkalitolerans sp. nov.</title>
        <authorList>
            <person name="Carro L."/>
            <person name="Veyisoglu A."/>
            <person name="Guven K."/>
            <person name="Schumann P."/>
            <person name="Klenk H.-P."/>
            <person name="Sahin N."/>
        </authorList>
    </citation>
    <scope>NUCLEOTIDE SEQUENCE [LARGE SCALE GENOMIC DNA]</scope>
    <source>
        <strain evidence="3 4">S1510</strain>
    </source>
</reference>
<dbReference type="InterPro" id="IPR000835">
    <property type="entry name" value="HTH_MarR-typ"/>
</dbReference>
<dbReference type="PANTHER" id="PTHR33164">
    <property type="entry name" value="TRANSCRIPTIONAL REGULATOR, MARR FAMILY"/>
    <property type="match status" value="1"/>
</dbReference>